<accession>A0A0C9XSW8</accession>
<evidence type="ECO:0000256" key="4">
    <source>
        <dbReference type="SAM" id="MobiDB-lite"/>
    </source>
</evidence>
<protein>
    <recommendedName>
        <fullName evidence="7">GCFC-domain-containing protein</fullName>
    </recommendedName>
</protein>
<dbReference type="GO" id="GO:0071008">
    <property type="term" value="C:U2-type post-mRNA release spliceosomal complex"/>
    <property type="evidence" value="ECO:0007669"/>
    <property type="project" value="InterPro"/>
</dbReference>
<dbReference type="Proteomes" id="UP000054477">
    <property type="component" value="Unassembled WGS sequence"/>
</dbReference>
<dbReference type="PANTHER" id="PTHR12214:SF0">
    <property type="entry name" value="LD29489P"/>
    <property type="match status" value="1"/>
</dbReference>
<feature type="compositionally biased region" description="Basic residues" evidence="4">
    <location>
        <begin position="48"/>
        <end position="57"/>
    </location>
</feature>
<sequence length="788" mass="88494">MASDTPLIFKRKKAKSAQRTRDTSPENDSATTAQGTGDDSPSILATKLKNKVKRSQPKSRLSFGGADDEEGGVEVFQVKKSNLSKKLALGTHPASVALNLDHSTISPNRGPTYDQTYLNQLKASTPTSRPRLADDAYDADTSMNIADVPLGDMDVDIDDSSSFILPSESSIKVAKEKRERFRKTQVAGEEDFISLSLTRRADEPPGPHPESRLVREDDELGEGDDEFAEYTSAQERIALGKKSKKLEASKRRDNMKEMIADAEEEDEETMEWEQEQLRRGGHQTPEPSALAKVKEVYKPAPSNFCFILHRSASHEIPVPLATPLPTLNTTLARLTQQLTQLTTSHAQNTTALNSLAQERDEIDAREKEMRDMVGRAEEKSSWFGSFKEWVEGVAGFLDEKYPLLEKLEEEHLSLLQERSDLICQRRQIDDEDDLTIFLGPLPTPVAKPELEDYDELGRIIPKPNAAFARRERRTARLSRRQVRQQRSRKAELEEGYSTDSSLPPPDTSAYSSAMTSLALRTKEVLADVRADEFHDPGKGRWSAWREKYSDSYIGAWGGLGVVSVWEFWVRLEIVGWDCIEDSRSLHDFKWYKGLYDYSRPGNGDPHERELGPDGDLVASMISTAVTPRLCKLVDGGAFDAYSEQHVRRMVDLAEEVEASVETGNLKFQTLLKSVITNFEKAIIGTEELLVKFNSVQQSITPFDPDSIPARQRFLARRVKLLKNMLRWRKYTGERFGLGMLMSRLVERCVSGVAESGWEVGGEDVAKTVVSLLPGELVPPQLKQRLTSR</sequence>
<feature type="compositionally biased region" description="Basic and acidic residues" evidence="4">
    <location>
        <begin position="199"/>
        <end position="215"/>
    </location>
</feature>
<comment type="subcellular location">
    <subcellularLocation>
        <location evidence="1">Nucleus</location>
    </subcellularLocation>
</comment>
<dbReference type="OrthoDB" id="429427at2759"/>
<feature type="compositionally biased region" description="Basic residues" evidence="4">
    <location>
        <begin position="470"/>
        <end position="487"/>
    </location>
</feature>
<reference evidence="6" key="2">
    <citation type="submission" date="2015-01" db="EMBL/GenBank/DDBJ databases">
        <title>Evolutionary Origins and Diversification of the Mycorrhizal Mutualists.</title>
        <authorList>
            <consortium name="DOE Joint Genome Institute"/>
            <consortium name="Mycorrhizal Genomics Consortium"/>
            <person name="Kohler A."/>
            <person name="Kuo A."/>
            <person name="Nagy L.G."/>
            <person name="Floudas D."/>
            <person name="Copeland A."/>
            <person name="Barry K.W."/>
            <person name="Cichocki N."/>
            <person name="Veneault-Fourrey C."/>
            <person name="LaButti K."/>
            <person name="Lindquist E.A."/>
            <person name="Lipzen A."/>
            <person name="Lundell T."/>
            <person name="Morin E."/>
            <person name="Murat C."/>
            <person name="Riley R."/>
            <person name="Ohm R."/>
            <person name="Sun H."/>
            <person name="Tunlid A."/>
            <person name="Henrissat B."/>
            <person name="Grigoriev I.V."/>
            <person name="Hibbett D.S."/>
            <person name="Martin F."/>
        </authorList>
    </citation>
    <scope>NUCLEOTIDE SEQUENCE [LARGE SCALE GENOMIC DNA]</scope>
    <source>
        <strain evidence="6">LaAM-08-1</strain>
    </source>
</reference>
<dbReference type="InterPro" id="IPR012890">
    <property type="entry name" value="GCFC2-like"/>
</dbReference>
<dbReference type="STRING" id="1095629.A0A0C9XSW8"/>
<evidence type="ECO:0000313" key="5">
    <source>
        <dbReference type="EMBL" id="KIK08016.1"/>
    </source>
</evidence>
<gene>
    <name evidence="5" type="ORF">K443DRAFT_665519</name>
</gene>
<organism evidence="5 6">
    <name type="scientific">Laccaria amethystina LaAM-08-1</name>
    <dbReference type="NCBI Taxonomy" id="1095629"/>
    <lineage>
        <taxon>Eukaryota</taxon>
        <taxon>Fungi</taxon>
        <taxon>Dikarya</taxon>
        <taxon>Basidiomycota</taxon>
        <taxon>Agaricomycotina</taxon>
        <taxon>Agaricomycetes</taxon>
        <taxon>Agaricomycetidae</taxon>
        <taxon>Agaricales</taxon>
        <taxon>Agaricineae</taxon>
        <taxon>Hydnangiaceae</taxon>
        <taxon>Laccaria</taxon>
    </lineage>
</organism>
<dbReference type="GO" id="GO:0003677">
    <property type="term" value="F:DNA binding"/>
    <property type="evidence" value="ECO:0007669"/>
    <property type="project" value="InterPro"/>
</dbReference>
<evidence type="ECO:0008006" key="7">
    <source>
        <dbReference type="Google" id="ProtNLM"/>
    </source>
</evidence>
<reference evidence="5 6" key="1">
    <citation type="submission" date="2014-04" db="EMBL/GenBank/DDBJ databases">
        <authorList>
            <consortium name="DOE Joint Genome Institute"/>
            <person name="Kuo A."/>
            <person name="Kohler A."/>
            <person name="Nagy L.G."/>
            <person name="Floudas D."/>
            <person name="Copeland A."/>
            <person name="Barry K.W."/>
            <person name="Cichocki N."/>
            <person name="Veneault-Fourrey C."/>
            <person name="LaButti K."/>
            <person name="Lindquist E.A."/>
            <person name="Lipzen A."/>
            <person name="Lundell T."/>
            <person name="Morin E."/>
            <person name="Murat C."/>
            <person name="Sun H."/>
            <person name="Tunlid A."/>
            <person name="Henrissat B."/>
            <person name="Grigoriev I.V."/>
            <person name="Hibbett D.S."/>
            <person name="Martin F."/>
            <person name="Nordberg H.P."/>
            <person name="Cantor M.N."/>
            <person name="Hua S.X."/>
        </authorList>
    </citation>
    <scope>NUCLEOTIDE SEQUENCE [LARGE SCALE GENOMIC DNA]</scope>
    <source>
        <strain evidence="5 6">LaAM-08-1</strain>
    </source>
</reference>
<feature type="region of interest" description="Disordered" evidence="4">
    <location>
        <begin position="195"/>
        <end position="217"/>
    </location>
</feature>
<feature type="compositionally biased region" description="Basic residues" evidence="4">
    <location>
        <begin position="9"/>
        <end position="18"/>
    </location>
</feature>
<feature type="region of interest" description="Disordered" evidence="4">
    <location>
        <begin position="1"/>
        <end position="71"/>
    </location>
</feature>
<keyword evidence="3" id="KW-0175">Coiled coil</keyword>
<dbReference type="PANTHER" id="PTHR12214">
    <property type="entry name" value="GC-RICH SEQUENCE DNA-BINDING FACTOR"/>
    <property type="match status" value="1"/>
</dbReference>
<keyword evidence="6" id="KW-1185">Reference proteome</keyword>
<dbReference type="HOGENOM" id="CLU_020074_0_0_1"/>
<keyword evidence="2" id="KW-0539">Nucleus</keyword>
<evidence type="ECO:0000256" key="2">
    <source>
        <dbReference type="ARBA" id="ARBA00023242"/>
    </source>
</evidence>
<dbReference type="GO" id="GO:0000390">
    <property type="term" value="P:spliceosomal complex disassembly"/>
    <property type="evidence" value="ECO:0007669"/>
    <property type="project" value="InterPro"/>
</dbReference>
<feature type="region of interest" description="Disordered" evidence="4">
    <location>
        <begin position="470"/>
        <end position="509"/>
    </location>
</feature>
<evidence type="ECO:0000256" key="1">
    <source>
        <dbReference type="ARBA" id="ARBA00004123"/>
    </source>
</evidence>
<dbReference type="AlphaFoldDB" id="A0A0C9XSW8"/>
<feature type="compositionally biased region" description="Polar residues" evidence="4">
    <location>
        <begin position="26"/>
        <end position="39"/>
    </location>
</feature>
<evidence type="ECO:0000313" key="6">
    <source>
        <dbReference type="Proteomes" id="UP000054477"/>
    </source>
</evidence>
<evidence type="ECO:0000256" key="3">
    <source>
        <dbReference type="SAM" id="Coils"/>
    </source>
</evidence>
<name>A0A0C9XSW8_9AGAR</name>
<dbReference type="Pfam" id="PF15458">
    <property type="entry name" value="NTR2"/>
    <property type="match status" value="1"/>
</dbReference>
<dbReference type="EMBL" id="KN838544">
    <property type="protein sequence ID" value="KIK08016.1"/>
    <property type="molecule type" value="Genomic_DNA"/>
</dbReference>
<proteinExistence type="predicted"/>
<feature type="coiled-coil region" evidence="3">
    <location>
        <begin position="245"/>
        <end position="275"/>
    </location>
</feature>
<dbReference type="InterPro" id="IPR028211">
    <property type="entry name" value="Ntr2"/>
</dbReference>